<feature type="domain" description="RWD" evidence="6">
    <location>
        <begin position="8"/>
        <end position="116"/>
    </location>
</feature>
<dbReference type="GO" id="GO:0008270">
    <property type="term" value="F:zinc ion binding"/>
    <property type="evidence" value="ECO:0007669"/>
    <property type="project" value="UniProtKB-KW"/>
</dbReference>
<keyword evidence="2" id="KW-0862">Zinc</keyword>
<dbReference type="InterPro" id="IPR001841">
    <property type="entry name" value="Znf_RING"/>
</dbReference>
<dbReference type="GO" id="GO:0033554">
    <property type="term" value="P:cellular response to stress"/>
    <property type="evidence" value="ECO:0007669"/>
    <property type="project" value="UniProtKB-ARBA"/>
</dbReference>
<keyword evidence="8" id="KW-1185">Reference proteome</keyword>
<name>A0A8J2JM98_9HEXA</name>
<dbReference type="FunFam" id="3.10.110.10:FF:000050">
    <property type="entry name" value="eIF-2-alpha kinase GCN2"/>
    <property type="match status" value="1"/>
</dbReference>
<evidence type="ECO:0000313" key="8">
    <source>
        <dbReference type="Proteomes" id="UP000708208"/>
    </source>
</evidence>
<evidence type="ECO:0000256" key="2">
    <source>
        <dbReference type="ARBA" id="ARBA00022833"/>
    </source>
</evidence>
<dbReference type="EMBL" id="CAJVCH010092373">
    <property type="protein sequence ID" value="CAG7722771.1"/>
    <property type="molecule type" value="Genomic_DNA"/>
</dbReference>
<dbReference type="CDD" id="cd23818">
    <property type="entry name" value="RWD_RNF25"/>
    <property type="match status" value="1"/>
</dbReference>
<dbReference type="InterPro" id="IPR039133">
    <property type="entry name" value="RNF25"/>
</dbReference>
<dbReference type="GO" id="GO:0005634">
    <property type="term" value="C:nucleus"/>
    <property type="evidence" value="ECO:0007669"/>
    <property type="project" value="TreeGrafter"/>
</dbReference>
<evidence type="ECO:0000259" key="5">
    <source>
        <dbReference type="PROSITE" id="PS50089"/>
    </source>
</evidence>
<dbReference type="PANTHER" id="PTHR13198">
    <property type="entry name" value="RING FINGER PROTEIN 25"/>
    <property type="match status" value="1"/>
</dbReference>
<reference evidence="7" key="1">
    <citation type="submission" date="2021-06" db="EMBL/GenBank/DDBJ databases">
        <authorList>
            <person name="Hodson N. C."/>
            <person name="Mongue J. A."/>
            <person name="Jaron S. K."/>
        </authorList>
    </citation>
    <scope>NUCLEOTIDE SEQUENCE</scope>
</reference>
<dbReference type="GO" id="GO:0061630">
    <property type="term" value="F:ubiquitin protein ligase activity"/>
    <property type="evidence" value="ECO:0007669"/>
    <property type="project" value="InterPro"/>
</dbReference>
<evidence type="ECO:0000256" key="3">
    <source>
        <dbReference type="PROSITE-ProRule" id="PRU00175"/>
    </source>
</evidence>
<feature type="domain" description="RING-type" evidence="5">
    <location>
        <begin position="123"/>
        <end position="181"/>
    </location>
</feature>
<dbReference type="SMART" id="SM00591">
    <property type="entry name" value="RWD"/>
    <property type="match status" value="1"/>
</dbReference>
<evidence type="ECO:0000256" key="1">
    <source>
        <dbReference type="ARBA" id="ARBA00022771"/>
    </source>
</evidence>
<dbReference type="Proteomes" id="UP000708208">
    <property type="component" value="Unassembled WGS sequence"/>
</dbReference>
<feature type="compositionally biased region" description="Polar residues" evidence="4">
    <location>
        <begin position="252"/>
        <end position="283"/>
    </location>
</feature>
<keyword evidence="1 3" id="KW-0863">Zinc-finger</keyword>
<keyword evidence="1 3" id="KW-0479">Metal-binding</keyword>
<dbReference type="PROSITE" id="PS50089">
    <property type="entry name" value="ZF_RING_2"/>
    <property type="match status" value="1"/>
</dbReference>
<dbReference type="PANTHER" id="PTHR13198:SF4">
    <property type="entry name" value="E3 UBIQUITIN-PROTEIN LIGASE RNF25"/>
    <property type="match status" value="1"/>
</dbReference>
<protein>
    <recommendedName>
        <fullName evidence="9">E3 ubiquitin-protein ligase RNF25</fullName>
    </recommendedName>
</protein>
<dbReference type="GO" id="GO:0009893">
    <property type="term" value="P:positive regulation of metabolic process"/>
    <property type="evidence" value="ECO:0007669"/>
    <property type="project" value="UniProtKB-ARBA"/>
</dbReference>
<evidence type="ECO:0000313" key="7">
    <source>
        <dbReference type="EMBL" id="CAG7722771.1"/>
    </source>
</evidence>
<evidence type="ECO:0000256" key="4">
    <source>
        <dbReference type="SAM" id="MobiDB-lite"/>
    </source>
</evidence>
<evidence type="ECO:0000259" key="6">
    <source>
        <dbReference type="PROSITE" id="PS50908"/>
    </source>
</evidence>
<sequence length="322" mass="36621">MPSDACAEELESVLAIFLDDIQVVHHDSDHVLVSMILFPSTGDDTESKYVTLTLELLLPPEYPEKRPKITFRNPRGLSEEMLHTLINNMNQKCEEIMGCSMIFELIDMGREFLTRNNRPASECPICLLSFTEFDVFFRPTCFHHVHSFCLGKYLYSVSQSLSSEDHLPNESLGKHCCPVCRNEFTEDIDIQKFLAAPPPSEENQEALLKPCVPEDWLGKRESLNRLFAKQKSQGGIIDLTEKEKKLLVISSPPRSDTAVNSGSQEESTSTQLTNSADNSSTRSVPPVKFQPRWLRSQYRMTVIIFKGWLPGIEIEWKQSFTA</sequence>
<dbReference type="Pfam" id="PF05773">
    <property type="entry name" value="RWD"/>
    <property type="match status" value="1"/>
</dbReference>
<dbReference type="PROSITE" id="PS50908">
    <property type="entry name" value="RWD"/>
    <property type="match status" value="1"/>
</dbReference>
<organism evidence="7 8">
    <name type="scientific">Allacma fusca</name>
    <dbReference type="NCBI Taxonomy" id="39272"/>
    <lineage>
        <taxon>Eukaryota</taxon>
        <taxon>Metazoa</taxon>
        <taxon>Ecdysozoa</taxon>
        <taxon>Arthropoda</taxon>
        <taxon>Hexapoda</taxon>
        <taxon>Collembola</taxon>
        <taxon>Symphypleona</taxon>
        <taxon>Sminthuridae</taxon>
        <taxon>Allacma</taxon>
    </lineage>
</organism>
<dbReference type="AlphaFoldDB" id="A0A8J2JM98"/>
<evidence type="ECO:0008006" key="9">
    <source>
        <dbReference type="Google" id="ProtNLM"/>
    </source>
</evidence>
<accession>A0A8J2JM98</accession>
<comment type="caution">
    <text evidence="7">The sequence shown here is derived from an EMBL/GenBank/DDBJ whole genome shotgun (WGS) entry which is preliminary data.</text>
</comment>
<gene>
    <name evidence="7" type="ORF">AFUS01_LOCUS11888</name>
</gene>
<dbReference type="GO" id="GO:0010468">
    <property type="term" value="P:regulation of gene expression"/>
    <property type="evidence" value="ECO:0007669"/>
    <property type="project" value="UniProtKB-ARBA"/>
</dbReference>
<dbReference type="InterPro" id="IPR006575">
    <property type="entry name" value="RWD_dom"/>
</dbReference>
<dbReference type="OrthoDB" id="432311at2759"/>
<dbReference type="GO" id="GO:0051246">
    <property type="term" value="P:regulation of protein metabolic process"/>
    <property type="evidence" value="ECO:0007669"/>
    <property type="project" value="UniProtKB-ARBA"/>
</dbReference>
<proteinExistence type="predicted"/>
<dbReference type="GO" id="GO:0016567">
    <property type="term" value="P:protein ubiquitination"/>
    <property type="evidence" value="ECO:0007669"/>
    <property type="project" value="TreeGrafter"/>
</dbReference>
<feature type="region of interest" description="Disordered" evidence="4">
    <location>
        <begin position="250"/>
        <end position="286"/>
    </location>
</feature>